<evidence type="ECO:0000256" key="8">
    <source>
        <dbReference type="ARBA" id="ARBA00023136"/>
    </source>
</evidence>
<evidence type="ECO:0000256" key="10">
    <source>
        <dbReference type="ARBA" id="ARBA00023273"/>
    </source>
</evidence>
<comment type="subcellular location">
    <subcellularLocation>
        <location evidence="1">Cell projection</location>
        <location evidence="1">Cilium membrane</location>
        <topology evidence="1">Multi-pass membrane protein</topology>
    </subcellularLocation>
</comment>
<keyword evidence="5 12" id="KW-0812">Transmembrane</keyword>
<evidence type="ECO:0000256" key="11">
    <source>
        <dbReference type="ARBA" id="ARBA00024803"/>
    </source>
</evidence>
<keyword evidence="10" id="KW-0966">Cell projection</keyword>
<keyword evidence="4" id="KW-1003">Cell membrane</keyword>
<evidence type="ECO:0000256" key="3">
    <source>
        <dbReference type="ARBA" id="ARBA00015087"/>
    </source>
</evidence>
<dbReference type="GO" id="GO:0060271">
    <property type="term" value="P:cilium assembly"/>
    <property type="evidence" value="ECO:0007669"/>
    <property type="project" value="TreeGrafter"/>
</dbReference>
<dbReference type="EMBL" id="JXXN02008078">
    <property type="protein sequence ID" value="THD18897.1"/>
    <property type="molecule type" value="Genomic_DNA"/>
</dbReference>
<evidence type="ECO:0000256" key="7">
    <source>
        <dbReference type="ARBA" id="ARBA00023069"/>
    </source>
</evidence>
<evidence type="ECO:0000256" key="6">
    <source>
        <dbReference type="ARBA" id="ARBA00022989"/>
    </source>
</evidence>
<evidence type="ECO:0000256" key="4">
    <source>
        <dbReference type="ARBA" id="ARBA00022475"/>
    </source>
</evidence>
<comment type="caution">
    <text evidence="13">The sequence shown here is derived from an EMBL/GenBank/DDBJ whole genome shotgun (WGS) entry which is preliminary data.</text>
</comment>
<comment type="function">
    <text evidence="11">Transmembrane component of the tectonic-like complex, a complex localized at the transition zone of primary cilia and acting as a barrier that prevents diffusion of transmembrane proteins between the cilia and plasma membranes. Required for ciliogenesis and sonic hedgehog/SHH signaling.</text>
</comment>
<reference evidence="13" key="1">
    <citation type="submission" date="2019-03" db="EMBL/GenBank/DDBJ databases">
        <title>Improved annotation for the trematode Fasciola hepatica.</title>
        <authorList>
            <person name="Choi Y.-J."/>
            <person name="Martin J."/>
            <person name="Mitreva M."/>
        </authorList>
    </citation>
    <scope>NUCLEOTIDE SEQUENCE [LARGE SCALE GENOMIC DNA]</scope>
</reference>
<keyword evidence="14" id="KW-1185">Reference proteome</keyword>
<evidence type="ECO:0000256" key="9">
    <source>
        <dbReference type="ARBA" id="ARBA00023180"/>
    </source>
</evidence>
<evidence type="ECO:0000256" key="5">
    <source>
        <dbReference type="ARBA" id="ARBA00022692"/>
    </source>
</evidence>
<name>A0A4E0RBL9_FASHE</name>
<evidence type="ECO:0000313" key="13">
    <source>
        <dbReference type="EMBL" id="THD18897.1"/>
    </source>
</evidence>
<protein>
    <recommendedName>
        <fullName evidence="3">Transmembrane protein 231</fullName>
    </recommendedName>
</protein>
<keyword evidence="8 12" id="KW-0472">Membrane</keyword>
<sequence length="175" mass="20087">MLMIAFNVELRRYTQIKAHLPTMITLTAPVQSGEIELIGEFTVKQTDTLPTSGQYEMIKKNYETLKMRSPKALLEYFSTSSGPVYGNMDTKLIQWKSSNPPDCIFAVNATINYASSRLSVRPGFWFTLKFAWVQYLSIALIFIYSAEKLREFVYSHQLVSTRVSSTLNKVYKNEL</sequence>
<dbReference type="Proteomes" id="UP000230066">
    <property type="component" value="Unassembled WGS sequence"/>
</dbReference>
<dbReference type="PANTHER" id="PTHR14605:SF1">
    <property type="entry name" value="TRANSMEMBRANE PROTEIN 231"/>
    <property type="match status" value="1"/>
</dbReference>
<dbReference type="Pfam" id="PF10149">
    <property type="entry name" value="TM231"/>
    <property type="match status" value="1"/>
</dbReference>
<dbReference type="GO" id="GO:0032880">
    <property type="term" value="P:regulation of protein localization"/>
    <property type="evidence" value="ECO:0007669"/>
    <property type="project" value="TreeGrafter"/>
</dbReference>
<evidence type="ECO:0000256" key="2">
    <source>
        <dbReference type="ARBA" id="ARBA00009082"/>
    </source>
</evidence>
<proteinExistence type="inferred from homology"/>
<dbReference type="GO" id="GO:0035869">
    <property type="term" value="C:ciliary transition zone"/>
    <property type="evidence" value="ECO:0007669"/>
    <property type="project" value="TreeGrafter"/>
</dbReference>
<evidence type="ECO:0000256" key="1">
    <source>
        <dbReference type="ARBA" id="ARBA00004272"/>
    </source>
</evidence>
<accession>A0A4E0RBL9</accession>
<feature type="transmembrane region" description="Helical" evidence="12">
    <location>
        <begin position="124"/>
        <end position="144"/>
    </location>
</feature>
<dbReference type="GO" id="GO:0060170">
    <property type="term" value="C:ciliary membrane"/>
    <property type="evidence" value="ECO:0007669"/>
    <property type="project" value="UniProtKB-SubCell"/>
</dbReference>
<evidence type="ECO:0000256" key="12">
    <source>
        <dbReference type="SAM" id="Phobius"/>
    </source>
</evidence>
<dbReference type="PANTHER" id="PTHR14605">
    <property type="entry name" value="CHST5 PROTEIN"/>
    <property type="match status" value="1"/>
</dbReference>
<dbReference type="InterPro" id="IPR019306">
    <property type="entry name" value="TMEM231"/>
</dbReference>
<comment type="similarity">
    <text evidence="2">Belongs to the TMEM231 family.</text>
</comment>
<keyword evidence="6 12" id="KW-1133">Transmembrane helix</keyword>
<keyword evidence="9" id="KW-0325">Glycoprotein</keyword>
<dbReference type="AlphaFoldDB" id="A0A4E0RBL9"/>
<keyword evidence="7" id="KW-0969">Cilium</keyword>
<evidence type="ECO:0000313" key="14">
    <source>
        <dbReference type="Proteomes" id="UP000230066"/>
    </source>
</evidence>
<organism evidence="13 14">
    <name type="scientific">Fasciola hepatica</name>
    <name type="common">Liver fluke</name>
    <dbReference type="NCBI Taxonomy" id="6192"/>
    <lineage>
        <taxon>Eukaryota</taxon>
        <taxon>Metazoa</taxon>
        <taxon>Spiralia</taxon>
        <taxon>Lophotrochozoa</taxon>
        <taxon>Platyhelminthes</taxon>
        <taxon>Trematoda</taxon>
        <taxon>Digenea</taxon>
        <taxon>Plagiorchiida</taxon>
        <taxon>Echinostomata</taxon>
        <taxon>Echinostomatoidea</taxon>
        <taxon>Fasciolidae</taxon>
        <taxon>Fasciola</taxon>
    </lineage>
</organism>
<gene>
    <name evidence="13" type="ORF">D915_010429</name>
</gene>